<dbReference type="Proteomes" id="UP000694416">
    <property type="component" value="Unplaced"/>
</dbReference>
<dbReference type="PANTHER" id="PTHR12138">
    <property type="entry name" value="PRIMATE-EXPANDED PROTEIN FAMILY"/>
    <property type="match status" value="1"/>
</dbReference>
<dbReference type="PANTHER" id="PTHR12138:SF162">
    <property type="entry name" value="CHROMOSOME UNDETERMINED SCAFFOLD_275, WHOLE GENOME SHOTGUN SEQUENCE"/>
    <property type="match status" value="1"/>
</dbReference>
<evidence type="ECO:0000313" key="1">
    <source>
        <dbReference type="Ensembl" id="ENSPTEP00000029295.1"/>
    </source>
</evidence>
<evidence type="ECO:0000313" key="2">
    <source>
        <dbReference type="Proteomes" id="UP000694416"/>
    </source>
</evidence>
<name>A0A8C9I101_9PRIM</name>
<proteinExistence type="predicted"/>
<accession>A0A8C9I101</accession>
<dbReference type="AlphaFoldDB" id="A0A8C9I101"/>
<keyword evidence="2" id="KW-1185">Reference proteome</keyword>
<organism evidence="1 2">
    <name type="scientific">Piliocolobus tephrosceles</name>
    <name type="common">Ugandan red Colobus</name>
    <dbReference type="NCBI Taxonomy" id="591936"/>
    <lineage>
        <taxon>Eukaryota</taxon>
        <taxon>Metazoa</taxon>
        <taxon>Chordata</taxon>
        <taxon>Craniata</taxon>
        <taxon>Vertebrata</taxon>
        <taxon>Euteleostomi</taxon>
        <taxon>Mammalia</taxon>
        <taxon>Eutheria</taxon>
        <taxon>Euarchontoglires</taxon>
        <taxon>Primates</taxon>
        <taxon>Haplorrhini</taxon>
        <taxon>Catarrhini</taxon>
        <taxon>Cercopithecidae</taxon>
        <taxon>Colobinae</taxon>
        <taxon>Piliocolobus</taxon>
    </lineage>
</organism>
<protein>
    <submittedName>
        <fullName evidence="1">Uncharacterized protein</fullName>
    </submittedName>
</protein>
<sequence>MRKGGRKGGRERDSGTFSLVCDPHPVPILSPELMMLAESPCYLFIYLFLRGSFTLSPRLECKGAISAHCNLCLLGSSDSPASASRTAGITGTRHHIRLIFVLLVEIGFHHVGQADLELLTSDDPPSSASQSAGITGMSHNTRAPLLFRIKSELSHVAEVVWSLLTSPTFSPPRPTLMSFPKPSNSVLFPSSSSAHIGKLLPFRQNPAYIVTSSRKSSSVLSGYTTASSLPSLPAPTIALMGAPAPASSTGGLAQRTIRKHLFKPKAALPCRSHLQQVCILTPTGIQTRSGSSGLLRSWLTCKPSAGPCRIRGDRYLGQQPPLPLTYPSATKYRQAPGTPSNSPPVLDTLGLCVRHYDRFSSRGQ</sequence>
<reference evidence="1" key="1">
    <citation type="submission" date="2025-08" db="UniProtKB">
        <authorList>
            <consortium name="Ensembl"/>
        </authorList>
    </citation>
    <scope>IDENTIFICATION</scope>
</reference>
<dbReference type="Ensembl" id="ENSPTET00000040744.1">
    <property type="protein sequence ID" value="ENSPTEP00000029295.1"/>
    <property type="gene ID" value="ENSPTEG00000028732.1"/>
</dbReference>
<reference evidence="1" key="2">
    <citation type="submission" date="2025-09" db="UniProtKB">
        <authorList>
            <consortium name="Ensembl"/>
        </authorList>
    </citation>
    <scope>IDENTIFICATION</scope>
</reference>
<dbReference type="PRINTS" id="PR02045">
    <property type="entry name" value="F138DOMAIN"/>
</dbReference>